<dbReference type="InterPro" id="IPR008546">
    <property type="entry name" value="VAN3-bd-like_auxin_canal"/>
</dbReference>
<evidence type="ECO:0000256" key="1">
    <source>
        <dbReference type="SAM" id="MobiDB-lite"/>
    </source>
</evidence>
<keyword evidence="2" id="KW-1133">Transmembrane helix</keyword>
<keyword evidence="2" id="KW-0812">Transmembrane</keyword>
<dbReference type="GO" id="GO:0010087">
    <property type="term" value="P:phloem or xylem histogenesis"/>
    <property type="evidence" value="ECO:0007669"/>
    <property type="project" value="TreeGrafter"/>
</dbReference>
<dbReference type="InterPro" id="IPR013666">
    <property type="entry name" value="PH_pln"/>
</dbReference>
<name>A0A1S2Y1R8_CICAR</name>
<dbReference type="OrthoDB" id="1918928at2759"/>
<feature type="transmembrane region" description="Helical" evidence="2">
    <location>
        <begin position="204"/>
        <end position="228"/>
    </location>
</feature>
<feature type="compositionally biased region" description="Polar residues" evidence="1">
    <location>
        <begin position="111"/>
        <end position="139"/>
    </location>
</feature>
<proteinExistence type="predicted"/>
<dbReference type="Pfam" id="PF05703">
    <property type="entry name" value="Auxin_canalis"/>
    <property type="match status" value="1"/>
</dbReference>
<evidence type="ECO:0000256" key="2">
    <source>
        <dbReference type="SAM" id="Phobius"/>
    </source>
</evidence>
<keyword evidence="2" id="KW-0472">Membrane</keyword>
<evidence type="ECO:0000259" key="3">
    <source>
        <dbReference type="Pfam" id="PF05703"/>
    </source>
</evidence>
<sequence length="484" mass="51673">MEKQKKPNSQPWRPDPFNSMMKPPETPRDPMEFLSRSWSASAMEVSKALSPAQLPLSNKLTNMNNNGCSNAAILEDIAGEVEDSNNVTVSGNPFSFASSETSQMVMDRIMSHSQEVSPRTSGRLSHSSGPLNGSLTDSPPVSPSEMDDFKYNRCSNNNSTIASYHNQFRVAATGGGAGGGGKTVGRWLKERKEKKKEETRAHNAQLHAAVSVAGVAAAVAAIAAATAASSGARKDEQMAKTDMAVASAATLVAAQCVEAAEAMGAERDHLASVVSSAVNVRSAGDITTLTAAAATALRGAATLKARALKEVWNIAAVIPVEKNLVGNVGTGGGGSGSNGSSNSSFSGELAPEENFLGICSRELLARGCELLKRTRTGELHWKIVSVYINRVNQVMLKMKSRHVAGTITKKKKNVVIGVIKDMPAWPGRHLLEGGENRRYFGLKTITRGVVEFECRNQREYDVWTQGVSRLLSIAAERNSKNRTC</sequence>
<dbReference type="KEGG" id="cam:101499062"/>
<feature type="region of interest" description="Disordered" evidence="1">
    <location>
        <begin position="1"/>
        <end position="32"/>
    </location>
</feature>
<dbReference type="Pfam" id="PF08458">
    <property type="entry name" value="PH_2"/>
    <property type="match status" value="1"/>
</dbReference>
<reference evidence="5" key="1">
    <citation type="journal article" date="2013" name="Nat. Biotechnol.">
        <title>Draft genome sequence of chickpea (Cicer arietinum) provides a resource for trait improvement.</title>
        <authorList>
            <person name="Varshney R.K."/>
            <person name="Song C."/>
            <person name="Saxena R.K."/>
            <person name="Azam S."/>
            <person name="Yu S."/>
            <person name="Sharpe A.G."/>
            <person name="Cannon S."/>
            <person name="Baek J."/>
            <person name="Rosen B.D."/>
            <person name="Tar'an B."/>
            <person name="Millan T."/>
            <person name="Zhang X."/>
            <person name="Ramsay L.D."/>
            <person name="Iwata A."/>
            <person name="Wang Y."/>
            <person name="Nelson W."/>
            <person name="Farmer A.D."/>
            <person name="Gaur P.M."/>
            <person name="Soderlund C."/>
            <person name="Penmetsa R.V."/>
            <person name="Xu C."/>
            <person name="Bharti A.K."/>
            <person name="He W."/>
            <person name="Winter P."/>
            <person name="Zhao S."/>
            <person name="Hane J.K."/>
            <person name="Carrasquilla-Garcia N."/>
            <person name="Condie J.A."/>
            <person name="Upadhyaya H.D."/>
            <person name="Luo M.C."/>
            <person name="Thudi M."/>
            <person name="Gowda C.L."/>
            <person name="Singh N.P."/>
            <person name="Lichtenzveig J."/>
            <person name="Gali K.K."/>
            <person name="Rubio J."/>
            <person name="Nadarajan N."/>
            <person name="Dolezel J."/>
            <person name="Bansal K.C."/>
            <person name="Xu X."/>
            <person name="Edwards D."/>
            <person name="Zhang G."/>
            <person name="Kahl G."/>
            <person name="Gil J."/>
            <person name="Singh K.B."/>
            <person name="Datta S.K."/>
            <person name="Jackson S.A."/>
            <person name="Wang J."/>
            <person name="Cook D.R."/>
        </authorList>
    </citation>
    <scope>NUCLEOTIDE SEQUENCE [LARGE SCALE GENOMIC DNA]</scope>
    <source>
        <strain evidence="5">cv. CDC Frontier</strain>
    </source>
</reference>
<organism evidence="5 6">
    <name type="scientific">Cicer arietinum</name>
    <name type="common">Chickpea</name>
    <name type="synonym">Garbanzo</name>
    <dbReference type="NCBI Taxonomy" id="3827"/>
    <lineage>
        <taxon>Eukaryota</taxon>
        <taxon>Viridiplantae</taxon>
        <taxon>Streptophyta</taxon>
        <taxon>Embryophyta</taxon>
        <taxon>Tracheophyta</taxon>
        <taxon>Spermatophyta</taxon>
        <taxon>Magnoliopsida</taxon>
        <taxon>eudicotyledons</taxon>
        <taxon>Gunneridae</taxon>
        <taxon>Pentapetalae</taxon>
        <taxon>rosids</taxon>
        <taxon>fabids</taxon>
        <taxon>Fabales</taxon>
        <taxon>Fabaceae</taxon>
        <taxon>Papilionoideae</taxon>
        <taxon>50 kb inversion clade</taxon>
        <taxon>NPAAA clade</taxon>
        <taxon>Hologalegina</taxon>
        <taxon>IRL clade</taxon>
        <taxon>Cicereae</taxon>
        <taxon>Cicer</taxon>
    </lineage>
</organism>
<dbReference type="Proteomes" id="UP000087171">
    <property type="component" value="Chromosome Ca4"/>
</dbReference>
<dbReference type="GO" id="GO:0010305">
    <property type="term" value="P:leaf vascular tissue pattern formation"/>
    <property type="evidence" value="ECO:0007669"/>
    <property type="project" value="TreeGrafter"/>
</dbReference>
<evidence type="ECO:0000259" key="4">
    <source>
        <dbReference type="Pfam" id="PF08458"/>
    </source>
</evidence>
<accession>A0A1S2Y1R8</accession>
<gene>
    <name evidence="6" type="primary">LOC101499062</name>
</gene>
<dbReference type="eggNOG" id="ENOG502QRXH">
    <property type="taxonomic scope" value="Eukaryota"/>
</dbReference>
<dbReference type="PANTHER" id="PTHR31351">
    <property type="entry name" value="EXPRESSED PROTEIN"/>
    <property type="match status" value="1"/>
</dbReference>
<dbReference type="PaxDb" id="3827-XP_004497988.1"/>
<dbReference type="GeneID" id="101499062"/>
<evidence type="ECO:0000313" key="5">
    <source>
        <dbReference type="Proteomes" id="UP000087171"/>
    </source>
</evidence>
<dbReference type="AlphaFoldDB" id="A0A1S2Y1R8"/>
<dbReference type="PANTHER" id="PTHR31351:SF17">
    <property type="entry name" value="AUXIN CANALIZATION PROTEIN"/>
    <property type="match status" value="1"/>
</dbReference>
<dbReference type="GO" id="GO:0009734">
    <property type="term" value="P:auxin-activated signaling pathway"/>
    <property type="evidence" value="ECO:0007669"/>
    <property type="project" value="TreeGrafter"/>
</dbReference>
<keyword evidence="5" id="KW-1185">Reference proteome</keyword>
<feature type="region of interest" description="Disordered" evidence="1">
    <location>
        <begin position="111"/>
        <end position="147"/>
    </location>
</feature>
<feature type="domain" description="Pleckstrin-like plant" evidence="4">
    <location>
        <begin position="369"/>
        <end position="473"/>
    </location>
</feature>
<dbReference type="RefSeq" id="XP_004497988.1">
    <property type="nucleotide sequence ID" value="XM_004497931.3"/>
</dbReference>
<reference evidence="6" key="2">
    <citation type="submission" date="2025-08" db="UniProtKB">
        <authorList>
            <consortium name="RefSeq"/>
        </authorList>
    </citation>
    <scope>IDENTIFICATION</scope>
    <source>
        <tissue evidence="6">Etiolated seedlings</tissue>
    </source>
</reference>
<evidence type="ECO:0000313" key="6">
    <source>
        <dbReference type="RefSeq" id="XP_004497988.1"/>
    </source>
</evidence>
<protein>
    <submittedName>
        <fullName evidence="6">VAN3-binding protein-like</fullName>
    </submittedName>
</protein>
<dbReference type="STRING" id="3827.A0A1S2Y1R8"/>
<feature type="domain" description="VAN3-binding protein-like auxin canalisation" evidence="3">
    <location>
        <begin position="24"/>
        <end position="323"/>
    </location>
</feature>
<dbReference type="InterPro" id="IPR040269">
    <property type="entry name" value="VAB"/>
</dbReference>